<keyword evidence="2" id="KW-0479">Metal-binding</keyword>
<evidence type="ECO:0000313" key="4">
    <source>
        <dbReference type="EMBL" id="KAF9536572.1"/>
    </source>
</evidence>
<dbReference type="Proteomes" id="UP000723463">
    <property type="component" value="Unassembled WGS sequence"/>
</dbReference>
<dbReference type="AlphaFoldDB" id="A0A9P6JXK2"/>
<proteinExistence type="predicted"/>
<reference evidence="4" key="1">
    <citation type="journal article" date="2020" name="Fungal Divers.">
        <title>Resolving the Mortierellaceae phylogeny through synthesis of multi-gene phylogenetics and phylogenomics.</title>
        <authorList>
            <person name="Vandepol N."/>
            <person name="Liber J."/>
            <person name="Desiro A."/>
            <person name="Na H."/>
            <person name="Kennedy M."/>
            <person name="Barry K."/>
            <person name="Grigoriev I.V."/>
            <person name="Miller A.N."/>
            <person name="O'Donnell K."/>
            <person name="Stajich J.E."/>
            <person name="Bonito G."/>
        </authorList>
    </citation>
    <scope>NUCLEOTIDE SEQUENCE</scope>
    <source>
        <strain evidence="4">NRRL 2591</strain>
    </source>
</reference>
<dbReference type="InterPro" id="IPR027806">
    <property type="entry name" value="HARBI1_dom"/>
</dbReference>
<feature type="domain" description="DDE Tnp4" evidence="3">
    <location>
        <begin position="40"/>
        <end position="193"/>
    </location>
</feature>
<keyword evidence="5" id="KW-1185">Reference proteome</keyword>
<evidence type="ECO:0000259" key="3">
    <source>
        <dbReference type="Pfam" id="PF13359"/>
    </source>
</evidence>
<evidence type="ECO:0000313" key="5">
    <source>
        <dbReference type="Proteomes" id="UP000723463"/>
    </source>
</evidence>
<name>A0A9P6JXK2_9FUNG</name>
<feature type="non-terminal residue" evidence="4">
    <location>
        <position position="283"/>
    </location>
</feature>
<dbReference type="Pfam" id="PF13359">
    <property type="entry name" value="DDE_Tnp_4"/>
    <property type="match status" value="1"/>
</dbReference>
<organism evidence="4 5">
    <name type="scientific">Mortierella hygrophila</name>
    <dbReference type="NCBI Taxonomy" id="979708"/>
    <lineage>
        <taxon>Eukaryota</taxon>
        <taxon>Fungi</taxon>
        <taxon>Fungi incertae sedis</taxon>
        <taxon>Mucoromycota</taxon>
        <taxon>Mortierellomycotina</taxon>
        <taxon>Mortierellomycetes</taxon>
        <taxon>Mortierellales</taxon>
        <taxon>Mortierellaceae</taxon>
        <taxon>Mortierella</taxon>
    </lineage>
</organism>
<sequence>MFSTFEIRLKAAKNFNPELFKHVTLQLDGHDTRATYGAEDKSEGYSYKLKKSGLRTQVCIDITGMALFVSKSSPCKMYNDGTMMKEMKMQNMIHPLDCIALDGGYTQFLESIIEESGLSFKNFSCPIRKKRHLDLTSEETNYNSMFGTFRSMIENTFAELGCIFEKHNNRVPVRVDKKRTYNIQMKLCLLLLNVKKFVKRYDIQPASHHSLWTDYEFDYPGNKSNIQDFDSGNVLSKLEYGVELNKLQEEFLGMEMDEEDESPLVLEKAGKRKTVVTVEIPSY</sequence>
<dbReference type="EMBL" id="JAAAXW010000644">
    <property type="protein sequence ID" value="KAF9536572.1"/>
    <property type="molecule type" value="Genomic_DNA"/>
</dbReference>
<gene>
    <name evidence="4" type="ORF">EC957_010425</name>
</gene>
<dbReference type="GO" id="GO:0046872">
    <property type="term" value="F:metal ion binding"/>
    <property type="evidence" value="ECO:0007669"/>
    <property type="project" value="UniProtKB-KW"/>
</dbReference>
<protein>
    <recommendedName>
        <fullName evidence="3">DDE Tnp4 domain-containing protein</fullName>
    </recommendedName>
</protein>
<evidence type="ECO:0000256" key="2">
    <source>
        <dbReference type="ARBA" id="ARBA00022723"/>
    </source>
</evidence>
<comment type="caution">
    <text evidence="4">The sequence shown here is derived from an EMBL/GenBank/DDBJ whole genome shotgun (WGS) entry which is preliminary data.</text>
</comment>
<accession>A0A9P6JXK2</accession>
<comment type="cofactor">
    <cofactor evidence="1">
        <name>a divalent metal cation</name>
        <dbReference type="ChEBI" id="CHEBI:60240"/>
    </cofactor>
</comment>
<evidence type="ECO:0000256" key="1">
    <source>
        <dbReference type="ARBA" id="ARBA00001968"/>
    </source>
</evidence>